<name>A0A015JNF2_RHIIW</name>
<comment type="similarity">
    <text evidence="4">Belongs to the peroxidase family. Cytochrome c peroxidase subfamily.</text>
</comment>
<dbReference type="GO" id="GO:0042744">
    <property type="term" value="P:hydrogen peroxide catabolic process"/>
    <property type="evidence" value="ECO:0007669"/>
    <property type="project" value="TreeGrafter"/>
</dbReference>
<evidence type="ECO:0000256" key="6">
    <source>
        <dbReference type="ARBA" id="ARBA00022617"/>
    </source>
</evidence>
<dbReference type="FunFam" id="1.10.420.10:FF:000009">
    <property type="entry name" value="Ascorbate peroxidase"/>
    <property type="match status" value="1"/>
</dbReference>
<dbReference type="GO" id="GO:0000302">
    <property type="term" value="P:response to reactive oxygen species"/>
    <property type="evidence" value="ECO:0007669"/>
    <property type="project" value="TreeGrafter"/>
</dbReference>
<dbReference type="GO" id="GO:0046872">
    <property type="term" value="F:metal ion binding"/>
    <property type="evidence" value="ECO:0007669"/>
    <property type="project" value="UniProtKB-UniRule"/>
</dbReference>
<organism evidence="15 16">
    <name type="scientific">Rhizophagus irregularis (strain DAOM 197198w)</name>
    <name type="common">Glomus intraradices</name>
    <dbReference type="NCBI Taxonomy" id="1432141"/>
    <lineage>
        <taxon>Eukaryota</taxon>
        <taxon>Fungi</taxon>
        <taxon>Fungi incertae sedis</taxon>
        <taxon>Mucoromycota</taxon>
        <taxon>Glomeromycotina</taxon>
        <taxon>Glomeromycetes</taxon>
        <taxon>Glomerales</taxon>
        <taxon>Glomeraceae</taxon>
        <taxon>Rhizophagus</taxon>
    </lineage>
</organism>
<proteinExistence type="inferred from homology"/>
<evidence type="ECO:0000256" key="2">
    <source>
        <dbReference type="ARBA" id="ARBA00004305"/>
    </source>
</evidence>
<dbReference type="FunFam" id="1.10.520.10:FF:000005">
    <property type="entry name" value="Cytochrome c peroxidase"/>
    <property type="match status" value="1"/>
</dbReference>
<gene>
    <name evidence="15" type="ORF">RirG_215850</name>
</gene>
<accession>A0A015JNF2</accession>
<keyword evidence="7" id="KW-0479">Metal-binding</keyword>
<evidence type="ECO:0000256" key="1">
    <source>
        <dbReference type="ARBA" id="ARBA00003917"/>
    </source>
</evidence>
<dbReference type="InterPro" id="IPR002207">
    <property type="entry name" value="Peroxidase_I"/>
</dbReference>
<comment type="caution">
    <text evidence="15">The sequence shown here is derived from an EMBL/GenBank/DDBJ whole genome shotgun (WGS) entry which is preliminary data.</text>
</comment>
<dbReference type="Gene3D" id="1.10.520.10">
    <property type="match status" value="1"/>
</dbReference>
<keyword evidence="5 13" id="KW-0575">Peroxidase</keyword>
<evidence type="ECO:0000256" key="8">
    <source>
        <dbReference type="ARBA" id="ARBA00022946"/>
    </source>
</evidence>
<dbReference type="PANTHER" id="PTHR31356">
    <property type="entry name" value="THYLAKOID LUMENAL 29 KDA PROTEIN, CHLOROPLASTIC-RELATED"/>
    <property type="match status" value="1"/>
</dbReference>
<evidence type="ECO:0000256" key="9">
    <source>
        <dbReference type="ARBA" id="ARBA00023002"/>
    </source>
</evidence>
<dbReference type="InterPro" id="IPR002016">
    <property type="entry name" value="Haem_peroxidase"/>
</dbReference>
<keyword evidence="16" id="KW-1185">Reference proteome</keyword>
<evidence type="ECO:0000256" key="10">
    <source>
        <dbReference type="ARBA" id="ARBA00023004"/>
    </source>
</evidence>
<dbReference type="Gene3D" id="1.10.420.10">
    <property type="entry name" value="Peroxidase, domain 2"/>
    <property type="match status" value="1"/>
</dbReference>
<keyword evidence="10" id="KW-0408">Iron</keyword>
<dbReference type="EC" id="1.11.1.-" evidence="13"/>
<comment type="subcellular location">
    <subcellularLocation>
        <location evidence="3">Mitochondrion intermembrane space</location>
    </subcellularLocation>
    <subcellularLocation>
        <location evidence="2">Mitochondrion matrix</location>
    </subcellularLocation>
</comment>
<dbReference type="EMBL" id="JEMT01027695">
    <property type="protein sequence ID" value="EXX56489.1"/>
    <property type="molecule type" value="Genomic_DNA"/>
</dbReference>
<comment type="function">
    <text evidence="1">Destroys radicals which are normally produced within the cells and which are toxic to biological systems.</text>
</comment>
<dbReference type="GO" id="GO:0005758">
    <property type="term" value="C:mitochondrial intermembrane space"/>
    <property type="evidence" value="ECO:0007669"/>
    <property type="project" value="UniProtKB-SubCell"/>
</dbReference>
<sequence length="386" mass="42565">MSSLRVLRAFSTRANTAKFAANATYPKTVLNTSVYFRSFAIPNLKRAYSTEQTEQKTGGGSSGGDSSGGSSGMLWLGAAGLLGAGVGYYFYSTNNGGILEKTQVPIKPKTIDYQKIYNQIADILEDNDWDDGSNGPVFVRLAWHAAGTYDKVSKTGGSNGATMRFSPESDHGANAGLKFARDKLEPIKQKNPEISYSDLWSLAGVTAIQEMGGPTIPWIPGRKDADAATACSPDGRLPDATKGPSHIRDIFYRMGFDDREIVALVGAHALGRCHPDRSGFDGPWTASPTMFTNNFFTELLGRKWVEKKWKGPKQYIDKETGELMMLPADMALMQDKNFRPWVEKYAKDEELFFKDFAAAFHKLLELGIPRTGEEKVYHFKKTDESS</sequence>
<dbReference type="PRINTS" id="PR00458">
    <property type="entry name" value="PEROXIDASE"/>
</dbReference>
<evidence type="ECO:0000259" key="14">
    <source>
        <dbReference type="PROSITE" id="PS50873"/>
    </source>
</evidence>
<evidence type="ECO:0000256" key="5">
    <source>
        <dbReference type="ARBA" id="ARBA00022559"/>
    </source>
</evidence>
<evidence type="ECO:0000256" key="7">
    <source>
        <dbReference type="ARBA" id="ARBA00022723"/>
    </source>
</evidence>
<evidence type="ECO:0000256" key="13">
    <source>
        <dbReference type="RuleBase" id="RU363051"/>
    </source>
</evidence>
<dbReference type="CDD" id="cd00691">
    <property type="entry name" value="ascorbate_peroxidase"/>
    <property type="match status" value="1"/>
</dbReference>
<dbReference type="SMR" id="A0A015JNF2"/>
<dbReference type="AlphaFoldDB" id="A0A015JNF2"/>
<keyword evidence="11" id="KW-0496">Mitochondrion</keyword>
<dbReference type="STRING" id="1432141.A0A015JNF2"/>
<protein>
    <recommendedName>
        <fullName evidence="13">Peroxidase</fullName>
        <ecNumber evidence="13">1.11.1.-</ecNumber>
    </recommendedName>
</protein>
<dbReference type="GO" id="GO:0020037">
    <property type="term" value="F:heme binding"/>
    <property type="evidence" value="ECO:0007669"/>
    <property type="project" value="UniProtKB-UniRule"/>
</dbReference>
<dbReference type="GO" id="GO:0004130">
    <property type="term" value="F:cytochrome-c peroxidase activity"/>
    <property type="evidence" value="ECO:0007669"/>
    <property type="project" value="UniProtKB-EC"/>
</dbReference>
<dbReference type="InterPro" id="IPR010255">
    <property type="entry name" value="Haem_peroxidase_sf"/>
</dbReference>
<evidence type="ECO:0000256" key="4">
    <source>
        <dbReference type="ARBA" id="ARBA00005997"/>
    </source>
</evidence>
<dbReference type="OrthoDB" id="2859658at2759"/>
<dbReference type="GO" id="GO:0005759">
    <property type="term" value="C:mitochondrial matrix"/>
    <property type="evidence" value="ECO:0007669"/>
    <property type="project" value="UniProtKB-SubCell"/>
</dbReference>
<dbReference type="Pfam" id="PF00141">
    <property type="entry name" value="peroxidase"/>
    <property type="match status" value="1"/>
</dbReference>
<evidence type="ECO:0000256" key="12">
    <source>
        <dbReference type="ARBA" id="ARBA00049265"/>
    </source>
</evidence>
<dbReference type="PROSITE" id="PS50873">
    <property type="entry name" value="PEROXIDASE_4"/>
    <property type="match status" value="1"/>
</dbReference>
<evidence type="ECO:0000313" key="16">
    <source>
        <dbReference type="Proteomes" id="UP000022910"/>
    </source>
</evidence>
<evidence type="ECO:0000256" key="11">
    <source>
        <dbReference type="ARBA" id="ARBA00023128"/>
    </source>
</evidence>
<feature type="domain" description="Plant heme peroxidase family profile" evidence="14">
    <location>
        <begin position="180"/>
        <end position="386"/>
    </location>
</feature>
<dbReference type="PROSITE" id="PS00435">
    <property type="entry name" value="PEROXIDASE_1"/>
    <property type="match status" value="1"/>
</dbReference>
<evidence type="ECO:0000256" key="3">
    <source>
        <dbReference type="ARBA" id="ARBA00004569"/>
    </source>
</evidence>
<dbReference type="InterPro" id="IPR044831">
    <property type="entry name" value="Ccp1-like"/>
</dbReference>
<dbReference type="PRINTS" id="PR00459">
    <property type="entry name" value="ASPEROXIDASE"/>
</dbReference>
<dbReference type="GO" id="GO:0034599">
    <property type="term" value="P:cellular response to oxidative stress"/>
    <property type="evidence" value="ECO:0007669"/>
    <property type="project" value="InterPro"/>
</dbReference>
<dbReference type="PROSITE" id="PS00436">
    <property type="entry name" value="PEROXIDASE_2"/>
    <property type="match status" value="1"/>
</dbReference>
<dbReference type="OMA" id="QRKWNGP"/>
<keyword evidence="6" id="KW-0349">Heme</keyword>
<dbReference type="Proteomes" id="UP000022910">
    <property type="component" value="Unassembled WGS sequence"/>
</dbReference>
<dbReference type="PANTHER" id="PTHR31356:SF58">
    <property type="entry name" value="CYTOCHROME C PEROXIDASE, MITOCHONDRIAL"/>
    <property type="match status" value="1"/>
</dbReference>
<reference evidence="15 16" key="1">
    <citation type="submission" date="2014-02" db="EMBL/GenBank/DDBJ databases">
        <title>Single nucleus genome sequencing reveals high similarity among nuclei of an endomycorrhizal fungus.</title>
        <authorList>
            <person name="Lin K."/>
            <person name="Geurts R."/>
            <person name="Zhang Z."/>
            <person name="Limpens E."/>
            <person name="Saunders D.G."/>
            <person name="Mu D."/>
            <person name="Pang E."/>
            <person name="Cao H."/>
            <person name="Cha H."/>
            <person name="Lin T."/>
            <person name="Zhou Q."/>
            <person name="Shang Y."/>
            <person name="Li Y."/>
            <person name="Ivanov S."/>
            <person name="Sharma T."/>
            <person name="Velzen R.V."/>
            <person name="Ruijter N.D."/>
            <person name="Aanen D.K."/>
            <person name="Win J."/>
            <person name="Kamoun S."/>
            <person name="Bisseling T."/>
            <person name="Huang S."/>
        </authorList>
    </citation>
    <scope>NUCLEOTIDE SEQUENCE [LARGE SCALE GENOMIC DNA]</scope>
    <source>
        <strain evidence="16">DAOM197198w</strain>
    </source>
</reference>
<dbReference type="InterPro" id="IPR019793">
    <property type="entry name" value="Peroxidases_heam-ligand_BS"/>
</dbReference>
<keyword evidence="8" id="KW-0809">Transit peptide</keyword>
<dbReference type="InterPro" id="IPR019794">
    <property type="entry name" value="Peroxidases_AS"/>
</dbReference>
<dbReference type="SUPFAM" id="SSF48113">
    <property type="entry name" value="Heme-dependent peroxidases"/>
    <property type="match status" value="1"/>
</dbReference>
<keyword evidence="9 13" id="KW-0560">Oxidoreductase</keyword>
<evidence type="ECO:0000313" key="15">
    <source>
        <dbReference type="EMBL" id="EXX56489.1"/>
    </source>
</evidence>
<comment type="catalytic activity">
    <reaction evidence="12">
        <text>2 Fe(II)-[cytochrome c] + H2O2 + 2 H(+) = 2 Fe(III)-[cytochrome c] + 2 H2O</text>
        <dbReference type="Rhea" id="RHEA:16581"/>
        <dbReference type="Rhea" id="RHEA-COMP:10350"/>
        <dbReference type="Rhea" id="RHEA-COMP:14399"/>
        <dbReference type="ChEBI" id="CHEBI:15377"/>
        <dbReference type="ChEBI" id="CHEBI:15378"/>
        <dbReference type="ChEBI" id="CHEBI:16240"/>
        <dbReference type="ChEBI" id="CHEBI:29033"/>
        <dbReference type="ChEBI" id="CHEBI:29034"/>
        <dbReference type="EC" id="1.11.1.5"/>
    </reaction>
</comment>